<reference evidence="1 2" key="1">
    <citation type="submission" date="2021-03" db="EMBL/GenBank/DDBJ databases">
        <authorList>
            <person name="Alqahtani R."/>
            <person name="Behailu E."/>
            <person name="Cappabianca D.W."/>
            <person name="Csanadi-Schwartz K.M."/>
            <person name="Dalal A.S."/>
            <person name="Fahim M.S."/>
            <person name="Franklin J.M."/>
            <person name="Gluckman M.H."/>
            <person name="Levine C.J."/>
            <person name="Martin N."/>
            <person name="Milza N."/>
            <person name="Najmabadi R."/>
            <person name="Newman A.M."/>
            <person name="Pajunar M."/>
            <person name="Qalawee I."/>
            <person name="Rizvi A."/>
            <person name="Samuel A."/>
            <person name="Smith A."/>
            <person name="Swann F.E."/>
            <person name="Sweeney P."/>
            <person name="Torres N.R."/>
            <person name="Ventrone L."/>
            <person name="Ventura L."/>
            <person name="Wroe M."/>
            <person name="Acquaye N.A."/>
            <person name="Agnes T.J."/>
            <person name="Ahmed A."/>
            <person name="Ahmed S."/>
            <person name="Amodu B.A."/>
            <person name="Arefeayne N.F."/>
            <person name="Asamoah-Frimpong E.A."/>
            <person name="Attaran A."/>
            <person name="Barragan J.M."/>
            <person name="Baumgarten L.N."/>
            <person name="Berhane B."/>
            <person name="Beyene A."/>
            <person name="Bhattarai B."/>
            <person name="Biondokin D.V."/>
            <person name="Boone B.K."/>
            <person name="Burney S.Z."/>
            <person name="Cayanan J.T."/>
            <person name="Cesta G."/>
            <person name="Chang J."/>
            <person name="Chavez J."/>
            <person name="Chorbajian C."/>
            <person name="Christian S."/>
            <person name="Corns J.R."/>
            <person name="Corns N.R."/>
            <person name="Cowan J.T."/>
            <person name="Coyne C."/>
            <person name="Dadzie B."/>
            <person name="Datu D.V."/>
            <person name="Deng B.C."/>
            <person name="Der L."/>
            <person name="Dickerson K."/>
            <person name="Dozier E."/>
            <person name="Egbunine A.O."/>
            <person name="Farooq M."/>
            <person name="Fonge A.E."/>
            <person name="Ghomsi-Nono M.P."/>
            <person name="Giampietro H."/>
            <person name="Gunnison R.P."/>
            <person name="Han S.H."/>
            <person name="Hennigan A.J."/>
            <person name="Hong A.N."/>
            <person name="Ijomor E.C."/>
            <person name="Jalali A."/>
            <person name="Jamil T.Z."/>
            <person name="Jenkins C.R."/>
            <person name="Joseph M.A."/>
            <person name="Jowanowitch O.J."/>
            <person name="Kang D."/>
            <person name="Khan A."/>
            <person name="Khan Z.K."/>
            <person name="Kiewe T."/>
            <person name="Kjerulf A.B."/>
            <person name="Kolosey V."/>
            <person name="Kurup M."/>
            <person name="Lee V.H."/>
            <person name="Llontop-Maldonado V."/>
            <person name="Long P."/>
            <person name="Lu N."/>
            <person name="Majekodunmi A."/>
            <person name="Malik H.W."/>
            <person name="Marcellino S.C."/>
            <person name="Martinez L.A."/>
            <person name="Meher F.N."/>
            <person name="Michelin M.A."/>
            <person name="Mitchell K.G."/>
            <person name="Mullens W.J."/>
            <person name="Nwakama C."/>
            <person name="Nwosu F.T."/>
            <person name="Oboh E.C."/>
            <person name="Odujinrin O."/>
            <person name="Ogunsan O."/>
            <person name="O'Neill K."/>
            <person name="Oxlaj J.A."/>
            <person name="Patel A.K."/>
            <person name="Patel B.R."/>
            <person name="Pham Q."/>
            <person name="Porter J."/>
            <person name="Portes J."/>
            <person name="Prokopenko A."/>
            <person name="Quraishi M."/>
            <person name="Qureshi M."/>
            <person name="Rivera A."/>
            <person name="Rubalsky V."/>
            <person name="Saikali Y."/>
            <person name="Saqaf K."/>
            <person name="Saroya S.R."/>
            <person name="Seas A."/>
            <person name="Shadrick R.E."/>
            <person name="Sharda N."/>
            <person name="Sigindere M.T."/>
            <person name="Simbi V.G."/>
            <person name="Thuzar C."/>
            <person name="Tran K."/>
            <person name="Tran V.D."/>
            <person name="Trang W."/>
            <person name="Vaishnav N."/>
            <person name="Vuong K."/>
            <person name="Walker C."/>
            <person name="Wallace S.A."/>
            <person name="Warfield J.C."/>
            <person name="Wikina T."/>
            <person name="Wobbeking F.T."/>
            <person name="Worrent L.D."/>
            <person name="Yan T."/>
            <person name="Zehra A."/>
            <person name="Avazpour P."/>
            <person name="Kim F.M."/>
            <person name="Mason K."/>
            <person name="Nguyen D.A."/>
            <person name="Pettit S.M."/>
            <person name="Zhou O.J."/>
            <person name="Brissett D.L."/>
            <person name="Gualtieri C."/>
            <person name="Hufford T.M."/>
            <person name="Ko J.M."/>
            <person name="Novak J.K."/>
            <person name="Smith Z.M."/>
            <person name="Mayer-Bacon C."/>
            <person name="Erill I."/>
            <person name="Caruso S.M."/>
            <person name="Garlena R.A."/>
            <person name="Russell D.A."/>
            <person name="Pope W.H."/>
            <person name="Jacobs-Sera D."/>
            <person name="Hatfull G.F."/>
        </authorList>
    </citation>
    <scope>NUCLEOTIDE SEQUENCE [LARGE SCALE GENOMIC DNA]</scope>
</reference>
<dbReference type="RefSeq" id="YP_010652030.1">
    <property type="nucleotide sequence ID" value="NC_070784.1"/>
</dbReference>
<gene>
    <name evidence="1" type="primary">211</name>
    <name evidence="1" type="ORF">SEA_TUNATARTARE_211</name>
</gene>
<dbReference type="KEGG" id="vg:77927778"/>
<keyword evidence="2" id="KW-1185">Reference proteome</keyword>
<dbReference type="GeneID" id="77927778"/>
<dbReference type="EMBL" id="MW822145">
    <property type="protein sequence ID" value="QWT30073.1"/>
    <property type="molecule type" value="Genomic_DNA"/>
</dbReference>
<sequence length="100" mass="11615">MYTVGDVRNAVDTDFDSDWNEFLYLTEDEGIELPSLGESVKAKEVESGGEKYMWVVFQIGNQYFRMNGSHDSWEGTEWDGTLEEVEPYNKVVVDYRSVKR</sequence>
<accession>A0A8F2E747</accession>
<name>A0A8F2E747_9CAUD</name>
<dbReference type="Proteomes" id="UP000683399">
    <property type="component" value="Segment"/>
</dbReference>
<evidence type="ECO:0000313" key="1">
    <source>
        <dbReference type="EMBL" id="QWT30073.1"/>
    </source>
</evidence>
<protein>
    <submittedName>
        <fullName evidence="1">Uncharacterized protein</fullName>
    </submittedName>
</protein>
<proteinExistence type="predicted"/>
<evidence type="ECO:0000313" key="2">
    <source>
        <dbReference type="Proteomes" id="UP000683399"/>
    </source>
</evidence>
<organism evidence="1 2">
    <name type="scientific">Streptomyces phage TunaTartare</name>
    <dbReference type="NCBI Taxonomy" id="2848887"/>
    <lineage>
        <taxon>Viruses</taxon>
        <taxon>Duplodnaviria</taxon>
        <taxon>Heunggongvirae</taxon>
        <taxon>Uroviricota</taxon>
        <taxon>Caudoviricetes</taxon>
        <taxon>Stanwilliamsviridae</taxon>
        <taxon>Loccivirinae</taxon>
        <taxon>Faustvirus</taxon>
        <taxon>Faustvirus tunatartare</taxon>
    </lineage>
</organism>